<dbReference type="GO" id="GO:0052618">
    <property type="term" value="F:coenzyme F420-0:L-glutamate ligase activity"/>
    <property type="evidence" value="ECO:0007669"/>
    <property type="project" value="TreeGrafter"/>
</dbReference>
<dbReference type="Proteomes" id="UP000008037">
    <property type="component" value="Chromosome"/>
</dbReference>
<keyword evidence="2" id="KW-0479">Metal-binding</keyword>
<dbReference type="PANTHER" id="PTHR47917">
    <property type="match status" value="1"/>
</dbReference>
<dbReference type="GO" id="GO:0005525">
    <property type="term" value="F:GTP binding"/>
    <property type="evidence" value="ECO:0007669"/>
    <property type="project" value="UniProtKB-KW"/>
</dbReference>
<name>K0ICL6_NITGG</name>
<reference evidence="9 10" key="1">
    <citation type="journal article" date="2012" name="Environ. Microbiol.">
        <title>The genome of the ammonia-oxidizing Candidatus Nitrososphaera gargensis: insights into metabolic versatility and environmental adaptations.</title>
        <authorList>
            <person name="Spang A."/>
            <person name="Poehlein A."/>
            <person name="Offre P."/>
            <person name="Zumbragel S."/>
            <person name="Haider S."/>
            <person name="Rychlik N."/>
            <person name="Nowka B."/>
            <person name="Schmeisser C."/>
            <person name="Lebedeva E.V."/>
            <person name="Rattei T."/>
            <person name="Bohm C."/>
            <person name="Schmid M."/>
            <person name="Galushko A."/>
            <person name="Hatzenpichler R."/>
            <person name="Weinmaier T."/>
            <person name="Daniel R."/>
            <person name="Schleper C."/>
            <person name="Spieck E."/>
            <person name="Streit W."/>
            <person name="Wagner M."/>
        </authorList>
    </citation>
    <scope>NUCLEOTIDE SEQUENCE [LARGE SCALE GENOMIC DNA]</scope>
    <source>
        <strain evidence="10">Ga9.2</strain>
    </source>
</reference>
<keyword evidence="4" id="KW-0460">Magnesium</keyword>
<dbReference type="Gene3D" id="3.90.1660.10">
    <property type="entry name" value="CofE-like domain"/>
    <property type="match status" value="1"/>
</dbReference>
<keyword evidence="7" id="KW-0464">Manganese</keyword>
<keyword evidence="1 9" id="KW-0436">Ligase</keyword>
<organism evidence="9 10">
    <name type="scientific">Nitrososphaera gargensis (strain Ga9.2)</name>
    <dbReference type="NCBI Taxonomy" id="1237085"/>
    <lineage>
        <taxon>Archaea</taxon>
        <taxon>Nitrososphaerota</taxon>
        <taxon>Nitrososphaeria</taxon>
        <taxon>Nitrososphaerales</taxon>
        <taxon>Nitrososphaeraceae</taxon>
        <taxon>Nitrososphaera</taxon>
    </lineage>
</organism>
<evidence type="ECO:0000256" key="5">
    <source>
        <dbReference type="ARBA" id="ARBA00022958"/>
    </source>
</evidence>
<proteinExistence type="predicted"/>
<dbReference type="NCBIfam" id="TIGR01916">
    <property type="entry name" value="F420_cofE"/>
    <property type="match status" value="1"/>
</dbReference>
<accession>K0ICL6</accession>
<evidence type="ECO:0000313" key="10">
    <source>
        <dbReference type="Proteomes" id="UP000008037"/>
    </source>
</evidence>
<dbReference type="AlphaFoldDB" id="K0ICL6"/>
<dbReference type="SUPFAM" id="SSF144010">
    <property type="entry name" value="CofE-like"/>
    <property type="match status" value="1"/>
</dbReference>
<evidence type="ECO:0000313" key="9">
    <source>
        <dbReference type="EMBL" id="AFU59111.1"/>
    </source>
</evidence>
<evidence type="ECO:0000259" key="8">
    <source>
        <dbReference type="Pfam" id="PF01996"/>
    </source>
</evidence>
<keyword evidence="5" id="KW-0630">Potassium</keyword>
<keyword evidence="10" id="KW-1185">Reference proteome</keyword>
<dbReference type="EMBL" id="CP002408">
    <property type="protein sequence ID" value="AFU59111.1"/>
    <property type="molecule type" value="Genomic_DNA"/>
</dbReference>
<evidence type="ECO:0000256" key="7">
    <source>
        <dbReference type="ARBA" id="ARBA00023211"/>
    </source>
</evidence>
<protein>
    <submittedName>
        <fullName evidence="9">F420-0:gamma-L-glutamate ligase</fullName>
        <ecNumber evidence="9">6.3.2.-</ecNumber>
    </submittedName>
</protein>
<keyword evidence="6" id="KW-0342">GTP-binding</keyword>
<dbReference type="STRING" id="1237085.Ngar_c21810"/>
<evidence type="ECO:0000256" key="2">
    <source>
        <dbReference type="ARBA" id="ARBA00022723"/>
    </source>
</evidence>
<dbReference type="InterPro" id="IPR002847">
    <property type="entry name" value="F420-0_gamma-glut_ligase-dom"/>
</dbReference>
<evidence type="ECO:0000256" key="6">
    <source>
        <dbReference type="ARBA" id="ARBA00023134"/>
    </source>
</evidence>
<dbReference type="InterPro" id="IPR008225">
    <property type="entry name" value="F420-0_g-glutamyl_ligase"/>
</dbReference>
<evidence type="ECO:0000256" key="3">
    <source>
        <dbReference type="ARBA" id="ARBA00022741"/>
    </source>
</evidence>
<dbReference type="GO" id="GO:0046872">
    <property type="term" value="F:metal ion binding"/>
    <property type="evidence" value="ECO:0007669"/>
    <property type="project" value="UniProtKB-KW"/>
</dbReference>
<dbReference type="Pfam" id="PF01996">
    <property type="entry name" value="F420_ligase"/>
    <property type="match status" value="1"/>
</dbReference>
<sequence length="245" mass="26433">MIQVIPVRISADIKPHDELDAIILGAAGQEIQNGDVLVVAHKIVSKAEGRLVSLADVKPSDKALRMAKEHGKDSRIMELILRESAQILRAKDGIIISETKHGFVCANAGVDQSNVEGDSAVLLPIDPDRSASRLRDAVKKKAGKEIAVVITDTFGRPFREGQTNIAIGVAGLDPIKSYVGSRDMYGRKLRVSEIAVADEMASAAELVMGKAEGVPVAIIRGYKFEKSASSSAKALQRPRERDLFR</sequence>
<evidence type="ECO:0000256" key="1">
    <source>
        <dbReference type="ARBA" id="ARBA00022598"/>
    </source>
</evidence>
<dbReference type="HOGENOM" id="CLU_051152_1_1_2"/>
<evidence type="ECO:0000256" key="4">
    <source>
        <dbReference type="ARBA" id="ARBA00022842"/>
    </source>
</evidence>
<dbReference type="EC" id="6.3.2.-" evidence="9"/>
<dbReference type="Gene3D" id="3.30.1330.100">
    <property type="entry name" value="CofE-like"/>
    <property type="match status" value="1"/>
</dbReference>
<dbReference type="PANTHER" id="PTHR47917:SF1">
    <property type="entry name" value="COENZYME F420:L-GLUTAMATE LIGASE"/>
    <property type="match status" value="1"/>
</dbReference>
<gene>
    <name evidence="9" type="primary">cofE1</name>
    <name evidence="9" type="ordered locus">Ngar_c21810</name>
</gene>
<dbReference type="KEGG" id="nga:Ngar_c21810"/>
<dbReference type="PATRIC" id="fig|1237085.11.peg.2160"/>
<feature type="domain" description="Coenzyme F420:L-glutamate ligase-like" evidence="8">
    <location>
        <begin position="12"/>
        <end position="221"/>
    </location>
</feature>
<keyword evidence="3" id="KW-0547">Nucleotide-binding</keyword>
<dbReference type="InParanoid" id="K0ICL6"/>